<dbReference type="OrthoDB" id="3216107at2"/>
<dbReference type="PANTHER" id="PTHR43233:SF1">
    <property type="entry name" value="FAMILY N-ACETYLTRANSFERASE, PUTATIVE (AFU_ORTHOLOGUE AFUA_6G03350)-RELATED"/>
    <property type="match status" value="1"/>
</dbReference>
<dbReference type="EMBL" id="FOXU01000006">
    <property type="protein sequence ID" value="SFQ60821.1"/>
    <property type="molecule type" value="Genomic_DNA"/>
</dbReference>
<protein>
    <submittedName>
        <fullName evidence="2">Acetyltransferase (GNAT) domain-containing protein</fullName>
    </submittedName>
</protein>
<evidence type="ECO:0000313" key="3">
    <source>
        <dbReference type="Proteomes" id="UP000198734"/>
    </source>
</evidence>
<dbReference type="AlphaFoldDB" id="A0A1I5ZWG5"/>
<organism evidence="2 3">
    <name type="scientific">Psychrobacillus psychrotolerans</name>
    <dbReference type="NCBI Taxonomy" id="126156"/>
    <lineage>
        <taxon>Bacteria</taxon>
        <taxon>Bacillati</taxon>
        <taxon>Bacillota</taxon>
        <taxon>Bacilli</taxon>
        <taxon>Bacillales</taxon>
        <taxon>Bacillaceae</taxon>
        <taxon>Psychrobacillus</taxon>
    </lineage>
</organism>
<name>A0A1I5ZWG5_9BACI</name>
<dbReference type="PROSITE" id="PS51186">
    <property type="entry name" value="GNAT"/>
    <property type="match status" value="1"/>
</dbReference>
<dbReference type="SUPFAM" id="SSF55729">
    <property type="entry name" value="Acyl-CoA N-acyltransferases (Nat)"/>
    <property type="match status" value="1"/>
</dbReference>
<dbReference type="InterPro" id="IPR016181">
    <property type="entry name" value="Acyl_CoA_acyltransferase"/>
</dbReference>
<accession>A0A1I5ZWG5</accession>
<dbReference type="Proteomes" id="UP000198734">
    <property type="component" value="Unassembled WGS sequence"/>
</dbReference>
<dbReference type="STRING" id="126156.SAMN05421670_2934"/>
<evidence type="ECO:0000313" key="2">
    <source>
        <dbReference type="EMBL" id="SFQ60821.1"/>
    </source>
</evidence>
<dbReference type="InterPro" id="IPR053144">
    <property type="entry name" value="Acetyltransferase_Butenolide"/>
</dbReference>
<keyword evidence="2" id="KW-0808">Transferase</keyword>
<keyword evidence="3" id="KW-1185">Reference proteome</keyword>
<dbReference type="InterPro" id="IPR000182">
    <property type="entry name" value="GNAT_dom"/>
</dbReference>
<sequence>MYKEEIEFTSKEEFYISTDKKLLDKDVIYKFLSQESYWLEGTSRELVEASIENSILCYGIYEGDPTKGNPKQIGFARVVSDLVRYSWLGDVFVLPEYRGKGLSKWLMTIITENPKLKGTNFHLATRDAHTLYEQFGFKSAEKSEVSMTRPLDWDAINAIYKKETV</sequence>
<dbReference type="Pfam" id="PF13508">
    <property type="entry name" value="Acetyltransf_7"/>
    <property type="match status" value="1"/>
</dbReference>
<dbReference type="PANTHER" id="PTHR43233">
    <property type="entry name" value="FAMILY N-ACETYLTRANSFERASE, PUTATIVE (AFU_ORTHOLOGUE AFUA_6G03350)-RELATED"/>
    <property type="match status" value="1"/>
</dbReference>
<reference evidence="3" key="1">
    <citation type="submission" date="2016-10" db="EMBL/GenBank/DDBJ databases">
        <authorList>
            <person name="Varghese N."/>
            <person name="Submissions S."/>
        </authorList>
    </citation>
    <scope>NUCLEOTIDE SEQUENCE [LARGE SCALE GENOMIC DNA]</scope>
    <source>
        <strain evidence="3">DSM 11706</strain>
    </source>
</reference>
<evidence type="ECO:0000259" key="1">
    <source>
        <dbReference type="PROSITE" id="PS51186"/>
    </source>
</evidence>
<dbReference type="GO" id="GO:0016747">
    <property type="term" value="F:acyltransferase activity, transferring groups other than amino-acyl groups"/>
    <property type="evidence" value="ECO:0007669"/>
    <property type="project" value="InterPro"/>
</dbReference>
<dbReference type="RefSeq" id="WP_093537625.1">
    <property type="nucleotide sequence ID" value="NZ_FOXU01000006.1"/>
</dbReference>
<gene>
    <name evidence="2" type="ORF">SAMN05421670_2934</name>
</gene>
<feature type="domain" description="N-acetyltransferase" evidence="1">
    <location>
        <begin position="6"/>
        <end position="165"/>
    </location>
</feature>
<dbReference type="CDD" id="cd04301">
    <property type="entry name" value="NAT_SF"/>
    <property type="match status" value="1"/>
</dbReference>
<proteinExistence type="predicted"/>
<dbReference type="Gene3D" id="3.40.630.30">
    <property type="match status" value="1"/>
</dbReference>